<feature type="compositionally biased region" description="Basic and acidic residues" evidence="1">
    <location>
        <begin position="95"/>
        <end position="104"/>
    </location>
</feature>
<accession>A0ABR4C652</accession>
<gene>
    <name evidence="2" type="ORF">VTL71DRAFT_3882</name>
</gene>
<protein>
    <submittedName>
        <fullName evidence="2">Uncharacterized protein</fullName>
    </submittedName>
</protein>
<evidence type="ECO:0000313" key="2">
    <source>
        <dbReference type="EMBL" id="KAL2064744.1"/>
    </source>
</evidence>
<feature type="region of interest" description="Disordered" evidence="1">
    <location>
        <begin position="92"/>
        <end position="128"/>
    </location>
</feature>
<dbReference type="EMBL" id="JAZHXI010000013">
    <property type="protein sequence ID" value="KAL2064744.1"/>
    <property type="molecule type" value="Genomic_DNA"/>
</dbReference>
<comment type="caution">
    <text evidence="2">The sequence shown here is derived from an EMBL/GenBank/DDBJ whole genome shotgun (WGS) entry which is preliminary data.</text>
</comment>
<dbReference type="Proteomes" id="UP001595075">
    <property type="component" value="Unassembled WGS sequence"/>
</dbReference>
<evidence type="ECO:0000256" key="1">
    <source>
        <dbReference type="SAM" id="MobiDB-lite"/>
    </source>
</evidence>
<reference evidence="2 3" key="1">
    <citation type="journal article" date="2024" name="Commun. Biol.">
        <title>Comparative genomic analysis of thermophilic fungi reveals convergent evolutionary adaptations and gene losses.</title>
        <authorList>
            <person name="Steindorff A.S."/>
            <person name="Aguilar-Pontes M.V."/>
            <person name="Robinson A.J."/>
            <person name="Andreopoulos B."/>
            <person name="LaButti K."/>
            <person name="Kuo A."/>
            <person name="Mondo S."/>
            <person name="Riley R."/>
            <person name="Otillar R."/>
            <person name="Haridas S."/>
            <person name="Lipzen A."/>
            <person name="Grimwood J."/>
            <person name="Schmutz J."/>
            <person name="Clum A."/>
            <person name="Reid I.D."/>
            <person name="Moisan M.C."/>
            <person name="Butler G."/>
            <person name="Nguyen T.T.M."/>
            <person name="Dewar K."/>
            <person name="Conant G."/>
            <person name="Drula E."/>
            <person name="Henrissat B."/>
            <person name="Hansel C."/>
            <person name="Singer S."/>
            <person name="Hutchinson M.I."/>
            <person name="de Vries R.P."/>
            <person name="Natvig D.O."/>
            <person name="Powell A.J."/>
            <person name="Tsang A."/>
            <person name="Grigoriev I.V."/>
        </authorList>
    </citation>
    <scope>NUCLEOTIDE SEQUENCE [LARGE SCALE GENOMIC DNA]</scope>
    <source>
        <strain evidence="2 3">CBS 494.80</strain>
    </source>
</reference>
<organism evidence="2 3">
    <name type="scientific">Oculimacula yallundae</name>
    <dbReference type="NCBI Taxonomy" id="86028"/>
    <lineage>
        <taxon>Eukaryota</taxon>
        <taxon>Fungi</taxon>
        <taxon>Dikarya</taxon>
        <taxon>Ascomycota</taxon>
        <taxon>Pezizomycotina</taxon>
        <taxon>Leotiomycetes</taxon>
        <taxon>Helotiales</taxon>
        <taxon>Ploettnerulaceae</taxon>
        <taxon>Oculimacula</taxon>
    </lineage>
</organism>
<sequence length="139" mass="15400">MKDTYLSINTEPKTLHSTPRTRPFLLSRQSSNIAELSHPAPFCSLLSPGARGRFRNSNQAQEQYSATIPYTWGPFRGGSILPDAIPTLLAFHPRAPGDEDKITNEHSTSTPREYSYNLPSLSGSRDKEANSIATSELYC</sequence>
<feature type="compositionally biased region" description="Polar residues" evidence="1">
    <location>
        <begin position="105"/>
        <end position="123"/>
    </location>
</feature>
<proteinExistence type="predicted"/>
<evidence type="ECO:0000313" key="3">
    <source>
        <dbReference type="Proteomes" id="UP001595075"/>
    </source>
</evidence>
<name>A0ABR4C652_9HELO</name>
<keyword evidence="3" id="KW-1185">Reference proteome</keyword>